<dbReference type="RefSeq" id="XP_015703636.1">
    <property type="nucleotide sequence ID" value="XM_015846832.1"/>
</dbReference>
<name>A0A0A2V355_PARBA</name>
<dbReference type="Gene3D" id="3.40.50.1820">
    <property type="entry name" value="alpha/beta hydrolase"/>
    <property type="match status" value="1"/>
</dbReference>
<feature type="region of interest" description="Disordered" evidence="1">
    <location>
        <begin position="99"/>
        <end position="144"/>
    </location>
</feature>
<protein>
    <submittedName>
        <fullName evidence="2">Uncharacterized protein</fullName>
    </submittedName>
</protein>
<dbReference type="GeneID" id="26970243"/>
<dbReference type="AlphaFoldDB" id="A0A0A2V355"/>
<dbReference type="HOGENOM" id="CLU_1315758_0_0_1"/>
<gene>
    <name evidence="2" type="ORF">PAAG_11131</name>
</gene>
<reference evidence="2 3" key="1">
    <citation type="journal article" date="2011" name="PLoS Genet.">
        <title>Comparative genomic analysis of human fungal pathogens causing paracoccidioidomycosis.</title>
        <authorList>
            <person name="Desjardins C.A."/>
            <person name="Champion M.D."/>
            <person name="Holder J.W."/>
            <person name="Muszewska A."/>
            <person name="Goldberg J."/>
            <person name="Bailao A.M."/>
            <person name="Brigido M.M."/>
            <person name="Ferreira M.E."/>
            <person name="Garcia A.M."/>
            <person name="Grynberg M."/>
            <person name="Gujja S."/>
            <person name="Heiman D.I."/>
            <person name="Henn M.R."/>
            <person name="Kodira C.D."/>
            <person name="Leon-Narvaez H."/>
            <person name="Longo L.V."/>
            <person name="Ma L.J."/>
            <person name="Malavazi I."/>
            <person name="Matsuo A.L."/>
            <person name="Morais F.V."/>
            <person name="Pereira M."/>
            <person name="Rodriguez-Brito S."/>
            <person name="Sakthikumar S."/>
            <person name="Salem-Izacc S.M."/>
            <person name="Sykes S.M."/>
            <person name="Teixeira M.M."/>
            <person name="Vallejo M.C."/>
            <person name="Walter M.E."/>
            <person name="Yandava C."/>
            <person name="Young S."/>
            <person name="Zeng Q."/>
            <person name="Zucker J."/>
            <person name="Felipe M.S."/>
            <person name="Goldman G.H."/>
            <person name="Haas B.J."/>
            <person name="McEwen J.G."/>
            <person name="Nino-Vega G."/>
            <person name="Puccia R."/>
            <person name="San-Blas G."/>
            <person name="Soares C.M."/>
            <person name="Birren B.W."/>
            <person name="Cuomo C.A."/>
        </authorList>
    </citation>
    <scope>NUCLEOTIDE SEQUENCE [LARGE SCALE GENOMIC DNA]</scope>
    <source>
        <strain evidence="3">ATCC MYA-826 / Pb01</strain>
    </source>
</reference>
<dbReference type="VEuPathDB" id="FungiDB:PAAG_11131"/>
<keyword evidence="3" id="KW-1185">Reference proteome</keyword>
<evidence type="ECO:0000313" key="3">
    <source>
        <dbReference type="Proteomes" id="UP000002059"/>
    </source>
</evidence>
<dbReference type="OrthoDB" id="408631at2759"/>
<dbReference type="InterPro" id="IPR029058">
    <property type="entry name" value="AB_hydrolase_fold"/>
</dbReference>
<dbReference type="EMBL" id="KN293992">
    <property type="protein sequence ID" value="KGQ02176.1"/>
    <property type="molecule type" value="Genomic_DNA"/>
</dbReference>
<proteinExistence type="predicted"/>
<evidence type="ECO:0000256" key="1">
    <source>
        <dbReference type="SAM" id="MobiDB-lite"/>
    </source>
</evidence>
<evidence type="ECO:0000313" key="2">
    <source>
        <dbReference type="EMBL" id="KGQ02176.1"/>
    </source>
</evidence>
<organism evidence="2 3">
    <name type="scientific">Paracoccidioides lutzii (strain ATCC MYA-826 / Pb01)</name>
    <name type="common">Paracoccidioides brasiliensis</name>
    <dbReference type="NCBI Taxonomy" id="502779"/>
    <lineage>
        <taxon>Eukaryota</taxon>
        <taxon>Fungi</taxon>
        <taxon>Dikarya</taxon>
        <taxon>Ascomycota</taxon>
        <taxon>Pezizomycotina</taxon>
        <taxon>Eurotiomycetes</taxon>
        <taxon>Eurotiomycetidae</taxon>
        <taxon>Onygenales</taxon>
        <taxon>Ajellomycetaceae</taxon>
        <taxon>Paracoccidioides</taxon>
    </lineage>
</organism>
<dbReference type="Proteomes" id="UP000002059">
    <property type="component" value="Partially assembled WGS sequence"/>
</dbReference>
<sequence length="209" mass="24067">MTVDNKILHDIKPTVIHQPLLKTIPPELLPRFDPVYVEHYNRYNVGRLNTHQVPIEDFRANPIKIRNLLQPRRRPGHAQDFSQQQCPIKDGEITLRIFLPESLPGKDGKPKKEKRSTKGRRAQHRRQQDGGWRNISRQAPQHRPWPLVPRQWLRDDGEASAEKLKAADVQVEVIRIPGVPHIVGHLDDILEGGGESSLIKRALRSRGRL</sequence>
<accession>A0A0A2V355</accession>
<dbReference type="KEGG" id="pbl:PAAG_11131"/>
<feature type="compositionally biased region" description="Basic residues" evidence="1">
    <location>
        <begin position="111"/>
        <end position="125"/>
    </location>
</feature>